<gene>
    <name evidence="1" type="ORF">A1356_22485</name>
</gene>
<dbReference type="AlphaFoldDB" id="A0A291IK17"/>
<reference evidence="1 2" key="1">
    <citation type="submission" date="2016-03" db="EMBL/GenBank/DDBJ databases">
        <authorList>
            <person name="Heylen K."/>
            <person name="De Vos P."/>
            <person name="Vekeman B."/>
        </authorList>
    </citation>
    <scope>NUCLEOTIDE SEQUENCE [LARGE SCALE GENOMIC DNA]</scope>
    <source>
        <strain evidence="1 2">R-49807</strain>
    </source>
</reference>
<dbReference type="KEGG" id="mko:MKLM6_2308"/>
<evidence type="ECO:0000313" key="1">
    <source>
        <dbReference type="EMBL" id="OAI30061.1"/>
    </source>
</evidence>
<dbReference type="Proteomes" id="UP000077734">
    <property type="component" value="Unassembled WGS sequence"/>
</dbReference>
<name>A0A291IK17_9GAMM</name>
<sequence>MAKKSSFYHTRWNKLLLNENRAAEVLGVSVQDVQQFDLHGNPLAERVLLLWDRKRLHGEGWERFIFSRGALICGQYRWGPDTLLLWRDQAAEIERLEREIKRLRTWRGLSTVFVNKLVDMTRRDHGRRGL</sequence>
<organism evidence="1 2">
    <name type="scientific">Methylomonas koyamae</name>
    <dbReference type="NCBI Taxonomy" id="702114"/>
    <lineage>
        <taxon>Bacteria</taxon>
        <taxon>Pseudomonadati</taxon>
        <taxon>Pseudomonadota</taxon>
        <taxon>Gammaproteobacteria</taxon>
        <taxon>Methylococcales</taxon>
        <taxon>Methylococcaceae</taxon>
        <taxon>Methylomonas</taxon>
    </lineage>
</organism>
<keyword evidence="2" id="KW-1185">Reference proteome</keyword>
<accession>A0A291IK17</accession>
<comment type="caution">
    <text evidence="1">The sequence shown here is derived from an EMBL/GenBank/DDBJ whole genome shotgun (WGS) entry which is preliminary data.</text>
</comment>
<protein>
    <submittedName>
        <fullName evidence="1">Uncharacterized protein</fullName>
    </submittedName>
</protein>
<evidence type="ECO:0000313" key="2">
    <source>
        <dbReference type="Proteomes" id="UP000077734"/>
    </source>
</evidence>
<dbReference type="RefSeq" id="WP_064024244.1">
    <property type="nucleotide sequence ID" value="NZ_CP023669.1"/>
</dbReference>
<proteinExistence type="predicted"/>
<dbReference type="EMBL" id="LUUL01000015">
    <property type="protein sequence ID" value="OAI30061.1"/>
    <property type="molecule type" value="Genomic_DNA"/>
</dbReference>